<accession>A0ABS4KEB3</accession>
<evidence type="ECO:0000256" key="1">
    <source>
        <dbReference type="SAM" id="Phobius"/>
    </source>
</evidence>
<keyword evidence="1" id="KW-0812">Transmembrane</keyword>
<gene>
    <name evidence="2" type="ORF">J2Z71_000504</name>
</gene>
<feature type="transmembrane region" description="Helical" evidence="1">
    <location>
        <begin position="163"/>
        <end position="183"/>
    </location>
</feature>
<dbReference type="EMBL" id="JAGGLJ010000004">
    <property type="protein sequence ID" value="MBP2024979.1"/>
    <property type="molecule type" value="Genomic_DNA"/>
</dbReference>
<organism evidence="2 3">
    <name type="scientific">Peptoniphilus stercorisuis</name>
    <dbReference type="NCBI Taxonomy" id="1436965"/>
    <lineage>
        <taxon>Bacteria</taxon>
        <taxon>Bacillati</taxon>
        <taxon>Bacillota</taxon>
        <taxon>Tissierellia</taxon>
        <taxon>Tissierellales</taxon>
        <taxon>Peptoniphilaceae</taxon>
        <taxon>Peptoniphilus</taxon>
    </lineage>
</organism>
<dbReference type="Pfam" id="PF17248">
    <property type="entry name" value="DUF5317"/>
    <property type="match status" value="1"/>
</dbReference>
<protein>
    <recommendedName>
        <fullName evidence="4">DUF5317 domain-containing protein</fullName>
    </recommendedName>
</protein>
<dbReference type="Proteomes" id="UP001519306">
    <property type="component" value="Unassembled WGS sequence"/>
</dbReference>
<reference evidence="2 3" key="1">
    <citation type="submission" date="2021-03" db="EMBL/GenBank/DDBJ databases">
        <title>Genomic Encyclopedia of Type Strains, Phase IV (KMG-IV): sequencing the most valuable type-strain genomes for metagenomic binning, comparative biology and taxonomic classification.</title>
        <authorList>
            <person name="Goeker M."/>
        </authorList>
    </citation>
    <scope>NUCLEOTIDE SEQUENCE [LARGE SCALE GENOMIC DNA]</scope>
    <source>
        <strain evidence="2 3">DSM 27563</strain>
    </source>
</reference>
<feature type="transmembrane region" description="Helical" evidence="1">
    <location>
        <begin position="90"/>
        <end position="106"/>
    </location>
</feature>
<feature type="transmembrane region" description="Helical" evidence="1">
    <location>
        <begin position="67"/>
        <end position="83"/>
    </location>
</feature>
<feature type="transmembrane region" description="Helical" evidence="1">
    <location>
        <begin position="36"/>
        <end position="55"/>
    </location>
</feature>
<dbReference type="RefSeq" id="WP_210060286.1">
    <property type="nucleotide sequence ID" value="NZ_JAGGLJ010000004.1"/>
</dbReference>
<evidence type="ECO:0000313" key="3">
    <source>
        <dbReference type="Proteomes" id="UP001519306"/>
    </source>
</evidence>
<keyword evidence="1" id="KW-0472">Membrane</keyword>
<evidence type="ECO:0008006" key="4">
    <source>
        <dbReference type="Google" id="ProtNLM"/>
    </source>
</evidence>
<keyword evidence="3" id="KW-1185">Reference proteome</keyword>
<keyword evidence="1" id="KW-1133">Transmembrane helix</keyword>
<evidence type="ECO:0000313" key="2">
    <source>
        <dbReference type="EMBL" id="MBP2024979.1"/>
    </source>
</evidence>
<comment type="caution">
    <text evidence="2">The sequence shown here is derived from an EMBL/GenBank/DDBJ whole genome shotgun (WGS) entry which is preliminary data.</text>
</comment>
<sequence>MIIEAIIVSLILIKLTKGDYKNLKTFEISDIKGKKILLIGMFLTLIANICTATYIKGVSDFCVINYYYIHILSILSIAIGLILNYKNPGLLIMSVGFFLNLIPIVVNKKMPVSKEALTKISDYNMINLLNNRYSLSHGFFNNPKFRILSDIIPLPPPYYNPKVISVGDILITLGIVIAIVFIARRNK</sequence>
<name>A0ABS4KEB3_9FIRM</name>
<proteinExistence type="predicted"/>
<dbReference type="InterPro" id="IPR035168">
    <property type="entry name" value="DUF5317"/>
</dbReference>